<accession>A0AAD5SR46</accession>
<feature type="compositionally biased region" description="Pro residues" evidence="4">
    <location>
        <begin position="254"/>
        <end position="268"/>
    </location>
</feature>
<feature type="region of interest" description="Disordered" evidence="4">
    <location>
        <begin position="1"/>
        <end position="43"/>
    </location>
</feature>
<dbReference type="GO" id="GO:0000398">
    <property type="term" value="P:mRNA splicing, via spliceosome"/>
    <property type="evidence" value="ECO:0007669"/>
    <property type="project" value="TreeGrafter"/>
</dbReference>
<dbReference type="PANTHER" id="PTHR13486">
    <property type="entry name" value="TELOMERE LENGTH AND SILENCING PROTEIN 1 TLS1 FAMILY MEMBER"/>
    <property type="match status" value="1"/>
</dbReference>
<evidence type="ECO:0000256" key="1">
    <source>
        <dbReference type="ARBA" id="ARBA00004123"/>
    </source>
</evidence>
<organism evidence="5 6">
    <name type="scientific">Rhizophlyctis rosea</name>
    <dbReference type="NCBI Taxonomy" id="64517"/>
    <lineage>
        <taxon>Eukaryota</taxon>
        <taxon>Fungi</taxon>
        <taxon>Fungi incertae sedis</taxon>
        <taxon>Chytridiomycota</taxon>
        <taxon>Chytridiomycota incertae sedis</taxon>
        <taxon>Chytridiomycetes</taxon>
        <taxon>Rhizophlyctidales</taxon>
        <taxon>Rhizophlyctidaceae</taxon>
        <taxon>Rhizophlyctis</taxon>
    </lineage>
</organism>
<feature type="compositionally biased region" description="Basic and acidic residues" evidence="4">
    <location>
        <begin position="127"/>
        <end position="137"/>
    </location>
</feature>
<feature type="compositionally biased region" description="Polar residues" evidence="4">
    <location>
        <begin position="107"/>
        <end position="124"/>
    </location>
</feature>
<dbReference type="InterPro" id="IPR010756">
    <property type="entry name" value="Tls1-like"/>
</dbReference>
<evidence type="ECO:0000313" key="6">
    <source>
        <dbReference type="Proteomes" id="UP001212841"/>
    </source>
</evidence>
<evidence type="ECO:0000256" key="4">
    <source>
        <dbReference type="SAM" id="MobiDB-lite"/>
    </source>
</evidence>
<feature type="region of interest" description="Disordered" evidence="4">
    <location>
        <begin position="62"/>
        <end position="93"/>
    </location>
</feature>
<dbReference type="Pfam" id="PF07052">
    <property type="entry name" value="Hep_59"/>
    <property type="match status" value="1"/>
</dbReference>
<dbReference type="Proteomes" id="UP001212841">
    <property type="component" value="Unassembled WGS sequence"/>
</dbReference>
<feature type="region of interest" description="Disordered" evidence="4">
    <location>
        <begin position="105"/>
        <end position="161"/>
    </location>
</feature>
<evidence type="ECO:0000256" key="3">
    <source>
        <dbReference type="ARBA" id="ARBA00023242"/>
    </source>
</evidence>
<feature type="compositionally biased region" description="Basic and acidic residues" evidence="4">
    <location>
        <begin position="150"/>
        <end position="161"/>
    </location>
</feature>
<comment type="caution">
    <text evidence="5">The sequence shown here is derived from an EMBL/GenBank/DDBJ whole genome shotgun (WGS) entry which is preliminary data.</text>
</comment>
<protein>
    <recommendedName>
        <fullName evidence="7">Hepatocellular carcinoma-associated antigen 59-domain-containing protein</fullName>
    </recommendedName>
</protein>
<evidence type="ECO:0000256" key="2">
    <source>
        <dbReference type="ARBA" id="ARBA00007643"/>
    </source>
</evidence>
<proteinExistence type="inferred from homology"/>
<comment type="subcellular location">
    <subcellularLocation>
        <location evidence="1">Nucleus</location>
    </subcellularLocation>
</comment>
<feature type="compositionally biased region" description="Basic and acidic residues" evidence="4">
    <location>
        <begin position="283"/>
        <end position="294"/>
    </location>
</feature>
<dbReference type="PANTHER" id="PTHR13486:SF2">
    <property type="entry name" value="SPLICING FACTOR C9ORF78"/>
    <property type="match status" value="1"/>
</dbReference>
<feature type="region of interest" description="Disordered" evidence="4">
    <location>
        <begin position="236"/>
        <end position="294"/>
    </location>
</feature>
<comment type="similarity">
    <text evidence="2">Belongs to the TLS1 family.</text>
</comment>
<keyword evidence="6" id="KW-1185">Reference proteome</keyword>
<reference evidence="5" key="1">
    <citation type="submission" date="2020-05" db="EMBL/GenBank/DDBJ databases">
        <title>Phylogenomic resolution of chytrid fungi.</title>
        <authorList>
            <person name="Stajich J.E."/>
            <person name="Amses K."/>
            <person name="Simmons R."/>
            <person name="Seto K."/>
            <person name="Myers J."/>
            <person name="Bonds A."/>
            <person name="Quandt C.A."/>
            <person name="Barry K."/>
            <person name="Liu P."/>
            <person name="Grigoriev I."/>
            <person name="Longcore J.E."/>
            <person name="James T.Y."/>
        </authorList>
    </citation>
    <scope>NUCLEOTIDE SEQUENCE</scope>
    <source>
        <strain evidence="5">JEL0318</strain>
    </source>
</reference>
<dbReference type="AlphaFoldDB" id="A0AAD5SR46"/>
<gene>
    <name evidence="5" type="ORF">HK097_004874</name>
</gene>
<dbReference type="EMBL" id="JADGJD010000023">
    <property type="protein sequence ID" value="KAJ3056721.1"/>
    <property type="molecule type" value="Genomic_DNA"/>
</dbReference>
<sequence>MSTKQRRYRKKSATDDDHDTASPSPAQDFAAASLDPAEEGKDESAIVREALELRKFRRRQAGIDTTDLLKGEKKKRKDKPEDDDPWKLKSGGGLVDIANVKGRQFNADGTSSSSAFATESNAMDTQRLMDDFIEKELRKRKGIDPSAEAEDSKAATRSTDYRDQLFEIPEHLRTQSKPVSEGNVTLSTSMLTAIPEVDLGIDIKLRNIEETERAKRRMQEAKNAPDRDPVIVAAERFQTNTRRRTELVHGPGSPSRPPRNQPASPPTSPQRTFVTGGPFAGPDADKKKFDKKTMATDEMVMERFRKRLRKH</sequence>
<feature type="compositionally biased region" description="Basic residues" evidence="4">
    <location>
        <begin position="1"/>
        <end position="11"/>
    </location>
</feature>
<dbReference type="GO" id="GO:0005681">
    <property type="term" value="C:spliceosomal complex"/>
    <property type="evidence" value="ECO:0007669"/>
    <property type="project" value="TreeGrafter"/>
</dbReference>
<evidence type="ECO:0008006" key="7">
    <source>
        <dbReference type="Google" id="ProtNLM"/>
    </source>
</evidence>
<evidence type="ECO:0000313" key="5">
    <source>
        <dbReference type="EMBL" id="KAJ3056721.1"/>
    </source>
</evidence>
<keyword evidence="3" id="KW-0539">Nucleus</keyword>
<name>A0AAD5SR46_9FUNG</name>